<dbReference type="RefSeq" id="WP_378401542.1">
    <property type="nucleotide sequence ID" value="NZ_JBHTCS010000002.1"/>
</dbReference>
<dbReference type="Proteomes" id="UP001596484">
    <property type="component" value="Unassembled WGS sequence"/>
</dbReference>
<keyword evidence="3" id="KW-1185">Reference proteome</keyword>
<dbReference type="Gene3D" id="3.30.200.20">
    <property type="entry name" value="Phosphorylase Kinase, domain 1"/>
    <property type="match status" value="1"/>
</dbReference>
<organism evidence="2 3">
    <name type="scientific">Rhodococcus daqingensis</name>
    <dbReference type="NCBI Taxonomy" id="2479363"/>
    <lineage>
        <taxon>Bacteria</taxon>
        <taxon>Bacillati</taxon>
        <taxon>Actinomycetota</taxon>
        <taxon>Actinomycetes</taxon>
        <taxon>Mycobacteriales</taxon>
        <taxon>Nocardiaceae</taxon>
        <taxon>Rhodococcus</taxon>
    </lineage>
</organism>
<evidence type="ECO:0000313" key="2">
    <source>
        <dbReference type="EMBL" id="MFC7446931.1"/>
    </source>
</evidence>
<dbReference type="Gene3D" id="1.10.510.10">
    <property type="entry name" value="Transferase(Phosphotransferase) domain 1"/>
    <property type="match status" value="1"/>
</dbReference>
<evidence type="ECO:0000256" key="1">
    <source>
        <dbReference type="SAM" id="Phobius"/>
    </source>
</evidence>
<keyword evidence="1" id="KW-0812">Transmembrane</keyword>
<evidence type="ECO:0000313" key="3">
    <source>
        <dbReference type="Proteomes" id="UP001596484"/>
    </source>
</evidence>
<sequence length="434" mass="44691">MSSTLWRAMDLAYSREVALTVVIPPAPLPGNENPVADAMFTHTISLCRLRSVGIARIFDMVADGSLAAVVAEWIPSVSVDEALRGQVSSIGAARAVAGLAAVTRDAHDIGRALSLDDRARIRIAMDGTAYLAFPGSMPSATPAGDVRGLGSLLRALVAGGWPTQRIDGTGSQPRVPPETPSELREVISKALSPGTPINAGEIAAVLAAASVDSATVAATAAPPVPQPSQEHGRIEPRRLAILSAAAVATVAALGAIGWAIGTSVGRPADAPVEEVTTAASAPPETGPPPPLVPVLPVNATVVSPQQFPDNAATAGLAIDANPASVWSTDSYWQQFPVFKNGVGLSVRLPVDSALRAVWIQSPTPGGRVEIRTPIAPGGTLEDTVVLGDAVLAEGVTPIVLRDERPHSELTVWMPALAGTDGNYRTEIGEIGFLD</sequence>
<protein>
    <recommendedName>
        <fullName evidence="4">Peptidoglycan lipid II flippase</fullName>
    </recommendedName>
</protein>
<keyword evidence="1" id="KW-1133">Transmembrane helix</keyword>
<comment type="caution">
    <text evidence="2">The sequence shown here is derived from an EMBL/GenBank/DDBJ whole genome shotgun (WGS) entry which is preliminary data.</text>
</comment>
<gene>
    <name evidence="2" type="ORF">ACFQS9_03400</name>
</gene>
<proteinExistence type="predicted"/>
<name>A0ABW2RTM6_9NOCA</name>
<dbReference type="EMBL" id="JBHTCS010000002">
    <property type="protein sequence ID" value="MFC7446931.1"/>
    <property type="molecule type" value="Genomic_DNA"/>
</dbReference>
<feature type="transmembrane region" description="Helical" evidence="1">
    <location>
        <begin position="239"/>
        <end position="260"/>
    </location>
</feature>
<reference evidence="3" key="1">
    <citation type="journal article" date="2019" name="Int. J. Syst. Evol. Microbiol.">
        <title>The Global Catalogue of Microorganisms (GCM) 10K type strain sequencing project: providing services to taxonomists for standard genome sequencing and annotation.</title>
        <authorList>
            <consortium name="The Broad Institute Genomics Platform"/>
            <consortium name="The Broad Institute Genome Sequencing Center for Infectious Disease"/>
            <person name="Wu L."/>
            <person name="Ma J."/>
        </authorList>
    </citation>
    <scope>NUCLEOTIDE SEQUENCE [LARGE SCALE GENOMIC DNA]</scope>
    <source>
        <strain evidence="3">ICMP 19430</strain>
    </source>
</reference>
<evidence type="ECO:0008006" key="4">
    <source>
        <dbReference type="Google" id="ProtNLM"/>
    </source>
</evidence>
<accession>A0ABW2RTM6</accession>
<keyword evidence="1" id="KW-0472">Membrane</keyword>